<dbReference type="CDD" id="cd09272">
    <property type="entry name" value="RNase_HI_RT_Ty1"/>
    <property type="match status" value="1"/>
</dbReference>
<proteinExistence type="predicted"/>
<accession>A0A7I8L4M2</accession>
<dbReference type="Proteomes" id="UP000663760">
    <property type="component" value="Chromosome 11"/>
</dbReference>
<keyword evidence="2" id="KW-1185">Reference proteome</keyword>
<dbReference type="OrthoDB" id="782558at2759"/>
<dbReference type="AlphaFoldDB" id="A0A7I8L4M2"/>
<protein>
    <submittedName>
        <fullName evidence="1">Uncharacterized protein</fullName>
    </submittedName>
</protein>
<sequence length="82" mass="9470">MSIYCDNQATIFIASNHTFYEHTKHIEIDCYYIQDKVMSSLISTLHVASSHQLIDVFTKSMIEISYDIICTKLDIFDLYAPA</sequence>
<name>A0A7I8L4M2_SPIIN</name>
<reference evidence="1" key="1">
    <citation type="submission" date="2020-02" db="EMBL/GenBank/DDBJ databases">
        <authorList>
            <person name="Scholz U."/>
            <person name="Mascher M."/>
            <person name="Fiebig A."/>
        </authorList>
    </citation>
    <scope>NUCLEOTIDE SEQUENCE</scope>
</reference>
<gene>
    <name evidence="1" type="ORF">SI8410_11015390</name>
</gene>
<dbReference type="EMBL" id="LR746274">
    <property type="protein sequence ID" value="CAA7404712.1"/>
    <property type="molecule type" value="Genomic_DNA"/>
</dbReference>
<organism evidence="1 2">
    <name type="scientific">Spirodela intermedia</name>
    <name type="common">Intermediate duckweed</name>
    <dbReference type="NCBI Taxonomy" id="51605"/>
    <lineage>
        <taxon>Eukaryota</taxon>
        <taxon>Viridiplantae</taxon>
        <taxon>Streptophyta</taxon>
        <taxon>Embryophyta</taxon>
        <taxon>Tracheophyta</taxon>
        <taxon>Spermatophyta</taxon>
        <taxon>Magnoliopsida</taxon>
        <taxon>Liliopsida</taxon>
        <taxon>Araceae</taxon>
        <taxon>Lemnoideae</taxon>
        <taxon>Spirodela</taxon>
    </lineage>
</organism>
<evidence type="ECO:0000313" key="1">
    <source>
        <dbReference type="EMBL" id="CAA7404712.1"/>
    </source>
</evidence>
<evidence type="ECO:0000313" key="2">
    <source>
        <dbReference type="Proteomes" id="UP000663760"/>
    </source>
</evidence>